<dbReference type="SMART" id="SM00487">
    <property type="entry name" value="DEXDc"/>
    <property type="match status" value="1"/>
</dbReference>
<reference evidence="7" key="1">
    <citation type="submission" date="2023-01" db="EMBL/GenBank/DDBJ databases">
        <title>Metagenome sequencing of chrysophaentin producing Chrysophaeum taylorii.</title>
        <authorList>
            <person name="Davison J."/>
            <person name="Bewley C."/>
        </authorList>
    </citation>
    <scope>NUCLEOTIDE SEQUENCE</scope>
    <source>
        <strain evidence="7">NIES-1699</strain>
    </source>
</reference>
<dbReference type="GO" id="GO:0006281">
    <property type="term" value="P:DNA repair"/>
    <property type="evidence" value="ECO:0007669"/>
    <property type="project" value="TreeGrafter"/>
</dbReference>
<dbReference type="Gene3D" id="3.40.50.300">
    <property type="entry name" value="P-loop containing nucleotide triphosphate hydrolases"/>
    <property type="match status" value="1"/>
</dbReference>
<dbReference type="CDD" id="cd18793">
    <property type="entry name" value="SF2_C_SNF"/>
    <property type="match status" value="1"/>
</dbReference>
<evidence type="ECO:0000259" key="6">
    <source>
        <dbReference type="PROSITE" id="PS51194"/>
    </source>
</evidence>
<dbReference type="Pfam" id="PF00271">
    <property type="entry name" value="Helicase_C"/>
    <property type="match status" value="1"/>
</dbReference>
<dbReference type="Pfam" id="PF00176">
    <property type="entry name" value="SNF2-rel_dom"/>
    <property type="match status" value="1"/>
</dbReference>
<dbReference type="InterPro" id="IPR002711">
    <property type="entry name" value="HNH"/>
</dbReference>
<dbReference type="InterPro" id="IPR000330">
    <property type="entry name" value="SNF2_N"/>
</dbReference>
<feature type="domain" description="Helicase C-terminal" evidence="6">
    <location>
        <begin position="311"/>
        <end position="471"/>
    </location>
</feature>
<dbReference type="CDD" id="cd00085">
    <property type="entry name" value="HNHc"/>
    <property type="match status" value="1"/>
</dbReference>
<dbReference type="SUPFAM" id="SSF52540">
    <property type="entry name" value="P-loop containing nucleoside triphosphate hydrolases"/>
    <property type="match status" value="2"/>
</dbReference>
<dbReference type="InterPro" id="IPR003615">
    <property type="entry name" value="HNH_nuc"/>
</dbReference>
<evidence type="ECO:0000259" key="5">
    <source>
        <dbReference type="PROSITE" id="PS51192"/>
    </source>
</evidence>
<dbReference type="Proteomes" id="UP001230188">
    <property type="component" value="Unassembled WGS sequence"/>
</dbReference>
<protein>
    <recommendedName>
        <fullName evidence="9">SNF2 super family</fullName>
    </recommendedName>
</protein>
<dbReference type="InterPro" id="IPR049730">
    <property type="entry name" value="SNF2/RAD54-like_C"/>
</dbReference>
<dbReference type="PROSITE" id="PS51192">
    <property type="entry name" value="HELICASE_ATP_BIND_1"/>
    <property type="match status" value="1"/>
</dbReference>
<dbReference type="InterPro" id="IPR001650">
    <property type="entry name" value="Helicase_C-like"/>
</dbReference>
<evidence type="ECO:0000313" key="8">
    <source>
        <dbReference type="Proteomes" id="UP001230188"/>
    </source>
</evidence>
<dbReference type="InterPro" id="IPR038718">
    <property type="entry name" value="SNF2-like_sf"/>
</dbReference>
<dbReference type="GO" id="GO:0031297">
    <property type="term" value="P:replication fork processing"/>
    <property type="evidence" value="ECO:0007669"/>
    <property type="project" value="TreeGrafter"/>
</dbReference>
<dbReference type="CDD" id="cd18010">
    <property type="entry name" value="DEXHc_HARP_SMARCAL1"/>
    <property type="match status" value="1"/>
</dbReference>
<evidence type="ECO:0000256" key="4">
    <source>
        <dbReference type="ARBA" id="ARBA00022840"/>
    </source>
</evidence>
<dbReference type="GO" id="GO:0008270">
    <property type="term" value="F:zinc ion binding"/>
    <property type="evidence" value="ECO:0007669"/>
    <property type="project" value="InterPro"/>
</dbReference>
<keyword evidence="4" id="KW-0067">ATP-binding</keyword>
<dbReference type="GO" id="GO:0043596">
    <property type="term" value="C:nuclear replication fork"/>
    <property type="evidence" value="ECO:0007669"/>
    <property type="project" value="TreeGrafter"/>
</dbReference>
<dbReference type="GO" id="GO:0004520">
    <property type="term" value="F:DNA endonuclease activity"/>
    <property type="evidence" value="ECO:0007669"/>
    <property type="project" value="TreeGrafter"/>
</dbReference>
<dbReference type="AlphaFoldDB" id="A0AAD7UC84"/>
<organism evidence="7 8">
    <name type="scientific">Chrysophaeum taylorii</name>
    <dbReference type="NCBI Taxonomy" id="2483200"/>
    <lineage>
        <taxon>Eukaryota</taxon>
        <taxon>Sar</taxon>
        <taxon>Stramenopiles</taxon>
        <taxon>Ochrophyta</taxon>
        <taxon>Pelagophyceae</taxon>
        <taxon>Pelagomonadales</taxon>
        <taxon>Pelagomonadaceae</taxon>
        <taxon>Chrysophaeum</taxon>
    </lineage>
</organism>
<accession>A0AAD7UC84</accession>
<dbReference type="GO" id="GO:0005524">
    <property type="term" value="F:ATP binding"/>
    <property type="evidence" value="ECO:0007669"/>
    <property type="project" value="UniProtKB-KW"/>
</dbReference>
<dbReference type="EMBL" id="JAQMWT010000406">
    <property type="protein sequence ID" value="KAJ8601749.1"/>
    <property type="molecule type" value="Genomic_DNA"/>
</dbReference>
<gene>
    <name evidence="7" type="ORF">CTAYLR_006744</name>
</gene>
<dbReference type="PROSITE" id="PS51194">
    <property type="entry name" value="HELICASE_CTER"/>
    <property type="match status" value="1"/>
</dbReference>
<proteinExistence type="predicted"/>
<sequence length="826" mass="90349">MARPPFDAGACRLAMLEKLMPFQREGVAFGERANGRLLIGDEMGLGKSAQAICLVLAYAGEFPALIVCPASLRYSWAHELEKWLPSMPPGEVCVAKGRADVEAVSRKRCSFCIVTYSLFAKGSKVAEAARKRAFRVVVVDESHYLRTRDSQRTQLLAPIMANAARLVLLSGTPALARPVELYPQLSALDDANKNLFGTYSEFTKSYCNAHRGRFGWDVSGCSNADKLHALLSNVMVRRLKRNVLTQLPAKRRQMVVVEGTNAAAEAMKRLGDARAAVAAAVGKKSWASEFRALSEAWQLSGIAKVQSSAAYVVDLVSGSTSKLLVFAHHKAVVEGLHSELLRKEIGTIRIDGATPPKERQRLVDQFQTNPDVRAGLLSVTAAGEGLTLTAADAVVFAELHWTPGVMCQAEDRAHRIGLTHPINVHYLVVRDPALSLDSHLWTAIARKVATVGRTIDGEQDASLDATETEFTKDLVGFFAAEDLATNRRGGGGGKPLVEGDIRGFFAPKKKRPAELPPPAARKKHLAAAASSLEAPTTKRKLSYRVSRNTGRVQAFDRESDGFLASLDPRDIVVSNSASGVQLGDLPDDLLRGSDARDFLAAWFSLRAVDRDGLSDKIVSLPLRVPTDNNPKEDECFDRGRAAIFEAGVCGWCEAKLDDDDDGGGARFCSWDHACEYSLRKPNNSKAVRAQLFALEHGVCQLCGRDAHALYVRAKALEPPERFQLLLSEPGFAPSASNKRRDHDRRLTAPVEGDFWQADHILPVAEGGGCCSLRNFRTLCVPCHKAETEKLRLRLRARKNKDAARGSHDLRSFLRIDDDDDDDDDDD</sequence>
<evidence type="ECO:0000313" key="7">
    <source>
        <dbReference type="EMBL" id="KAJ8601749.1"/>
    </source>
</evidence>
<dbReference type="InterPro" id="IPR027417">
    <property type="entry name" value="P-loop_NTPase"/>
</dbReference>
<evidence type="ECO:0008006" key="9">
    <source>
        <dbReference type="Google" id="ProtNLM"/>
    </source>
</evidence>
<dbReference type="Gene3D" id="3.40.50.10810">
    <property type="entry name" value="Tandem AAA-ATPase domain"/>
    <property type="match status" value="1"/>
</dbReference>
<comment type="caution">
    <text evidence="7">The sequence shown here is derived from an EMBL/GenBank/DDBJ whole genome shotgun (WGS) entry which is preliminary data.</text>
</comment>
<evidence type="ECO:0000256" key="2">
    <source>
        <dbReference type="ARBA" id="ARBA00022801"/>
    </source>
</evidence>
<dbReference type="Pfam" id="PF01844">
    <property type="entry name" value="HNH"/>
    <property type="match status" value="1"/>
</dbReference>
<evidence type="ECO:0000256" key="3">
    <source>
        <dbReference type="ARBA" id="ARBA00022806"/>
    </source>
</evidence>
<keyword evidence="8" id="KW-1185">Reference proteome</keyword>
<dbReference type="GO" id="GO:0003676">
    <property type="term" value="F:nucleic acid binding"/>
    <property type="evidence" value="ECO:0007669"/>
    <property type="project" value="InterPro"/>
</dbReference>
<dbReference type="SMART" id="SM00490">
    <property type="entry name" value="HELICc"/>
    <property type="match status" value="1"/>
</dbReference>
<keyword evidence="1" id="KW-0547">Nucleotide-binding</keyword>
<dbReference type="InterPro" id="IPR014001">
    <property type="entry name" value="Helicase_ATP-bd"/>
</dbReference>
<dbReference type="PANTHER" id="PTHR45766:SF3">
    <property type="entry name" value="DNA ANNEALING HELICASE AND ENDONUCLEASE ZRANB3"/>
    <property type="match status" value="1"/>
</dbReference>
<dbReference type="GO" id="GO:0016787">
    <property type="term" value="F:hydrolase activity"/>
    <property type="evidence" value="ECO:0007669"/>
    <property type="project" value="UniProtKB-KW"/>
</dbReference>
<dbReference type="Gene3D" id="1.10.30.50">
    <property type="match status" value="1"/>
</dbReference>
<dbReference type="GO" id="GO:0004386">
    <property type="term" value="F:helicase activity"/>
    <property type="evidence" value="ECO:0007669"/>
    <property type="project" value="UniProtKB-KW"/>
</dbReference>
<evidence type="ECO:0000256" key="1">
    <source>
        <dbReference type="ARBA" id="ARBA00022741"/>
    </source>
</evidence>
<keyword evidence="3" id="KW-0347">Helicase</keyword>
<keyword evidence="2" id="KW-0378">Hydrolase</keyword>
<feature type="domain" description="Helicase ATP-binding" evidence="5">
    <location>
        <begin position="28"/>
        <end position="191"/>
    </location>
</feature>
<name>A0AAD7UC84_9STRA</name>
<dbReference type="PANTHER" id="PTHR45766">
    <property type="entry name" value="DNA ANNEALING HELICASE AND ENDONUCLEASE ZRANB3 FAMILY MEMBER"/>
    <property type="match status" value="1"/>
</dbReference>